<feature type="region of interest" description="Disordered" evidence="4">
    <location>
        <begin position="639"/>
        <end position="779"/>
    </location>
</feature>
<dbReference type="Gene3D" id="2.40.170.20">
    <property type="entry name" value="TonB-dependent receptor, beta-barrel domain"/>
    <property type="match status" value="2"/>
</dbReference>
<comment type="subcellular location">
    <subcellularLocation>
        <location evidence="1">Cell outer membrane</location>
    </subcellularLocation>
</comment>
<proteinExistence type="predicted"/>
<protein>
    <submittedName>
        <fullName evidence="6">TonB-dependent receptor</fullName>
    </submittedName>
</protein>
<dbReference type="AlphaFoldDB" id="A0A6G4R0K5"/>
<evidence type="ECO:0000256" key="5">
    <source>
        <dbReference type="SAM" id="SignalP"/>
    </source>
</evidence>
<name>A0A6G4R0K5_9CAUL</name>
<keyword evidence="3" id="KW-0998">Cell outer membrane</keyword>
<evidence type="ECO:0000313" key="6">
    <source>
        <dbReference type="EMBL" id="NGM50708.1"/>
    </source>
</evidence>
<dbReference type="SUPFAM" id="SSF56935">
    <property type="entry name" value="Porins"/>
    <property type="match status" value="1"/>
</dbReference>
<dbReference type="RefSeq" id="WP_165259513.1">
    <property type="nucleotide sequence ID" value="NZ_JAAKGT010000006.1"/>
</dbReference>
<feature type="compositionally biased region" description="Basic and acidic residues" evidence="4">
    <location>
        <begin position="658"/>
        <end position="679"/>
    </location>
</feature>
<evidence type="ECO:0000256" key="4">
    <source>
        <dbReference type="SAM" id="MobiDB-lite"/>
    </source>
</evidence>
<dbReference type="PANTHER" id="PTHR47234">
    <property type="match status" value="1"/>
</dbReference>
<comment type="caution">
    <text evidence="6">The sequence shown here is derived from an EMBL/GenBank/DDBJ whole genome shotgun (WGS) entry which is preliminary data.</text>
</comment>
<accession>A0A6G4R0K5</accession>
<keyword evidence="5" id="KW-0732">Signal</keyword>
<gene>
    <name evidence="6" type="ORF">G5B46_13905</name>
</gene>
<dbReference type="InterPro" id="IPR036942">
    <property type="entry name" value="Beta-barrel_TonB_sf"/>
</dbReference>
<evidence type="ECO:0000256" key="3">
    <source>
        <dbReference type="ARBA" id="ARBA00023237"/>
    </source>
</evidence>
<feature type="chain" id="PRO_5026058055" evidence="5">
    <location>
        <begin position="23"/>
        <end position="944"/>
    </location>
</feature>
<dbReference type="EMBL" id="JAAKGT010000006">
    <property type="protein sequence ID" value="NGM50708.1"/>
    <property type="molecule type" value="Genomic_DNA"/>
</dbReference>
<feature type="compositionally biased region" description="Gly residues" evidence="4">
    <location>
        <begin position="743"/>
        <end position="774"/>
    </location>
</feature>
<feature type="compositionally biased region" description="Low complexity" evidence="4">
    <location>
        <begin position="680"/>
        <end position="713"/>
    </location>
</feature>
<evidence type="ECO:0000256" key="1">
    <source>
        <dbReference type="ARBA" id="ARBA00004442"/>
    </source>
</evidence>
<dbReference type="PANTHER" id="PTHR47234:SF1">
    <property type="entry name" value="TONB-DEPENDENT RECEPTOR"/>
    <property type="match status" value="1"/>
</dbReference>
<keyword evidence="6" id="KW-0675">Receptor</keyword>
<feature type="signal peptide" evidence="5">
    <location>
        <begin position="1"/>
        <end position="22"/>
    </location>
</feature>
<dbReference type="GO" id="GO:0009279">
    <property type="term" value="C:cell outer membrane"/>
    <property type="evidence" value="ECO:0007669"/>
    <property type="project" value="UniProtKB-SubCell"/>
</dbReference>
<sequence length="944" mass="101143">MTRKMALLAGLLGCVTPTMLYAQETAQPAQTQRPSAQQVPSDADIDTEVEGIVVTGQRQYGSVIGDIQPETTFSAADVRSLGVSSVTELLSELAAQTTSASGAAPVTLLNGRRISGMGEIRDIPTEAIQRVEVLPEEVALKYGYSADQKVVNVVLRQRFRARTGEISLAAPTDGGQTTEQFDSSTLRLNRQGRLNTAFKYAHSDKLLESDRDITSRSASSDYVGDVTPFRTLRPRTDSLSFNTVYNRVLENGISATVNGSLSYDQSQSLSGLARAQFDVPAASPFSLSGDEEAVYRYLTDLGAMEQWNRSWNAHGGFTLDGSMKSWRWNLTGNYDHDESRTSTDRAPRVDELQDRLDDLDPTFDPRAGLPTGDFLKDRASSTSDTLNTQLVMNGALKRLPAGDISSTVKLGAEGAWVDSWSRRNTATGATESSVDLSRGTANAQVSFDVPITSRKNNFLAQAGDLSANLNLSVNQLSDFGTLTSIGYGLNWSPIKPVSFIVSMNNQENAPSMSQLGGAQVTTPDVQVFDYVRGESVQIVRLSGGNPDLKAEEKKVLRVGVTLKPPVVEGLSINANYTHSRTDNPISSFPSATAATEAAFPDRFFREDPTVDDPIGRLIRIDARPVNFAKRESDQIRWGLNFNRQIGKTPPRPTPTPEEMQRWRDRQGQGEGRGEGRRGQDGQAAGGQQAQGQTPQGQATQGQQTQTAEGAQPPGMELLQGAMRQGGEQRGGGDNAQPPSDGPRPGGDQGGPGGGFGGPGGPGGFGGRGPGGGFGGPPPGFGAARLQLGLFHTVRLRDRIYITDGGTPLDLLDGDALGNSGGSPRHEVEAQAGLTKNGMGMRLTANWRSATEVTGGTTGSTTGTLKFSDLTTVNLRLFANLGARRELVAKYPVLRGTRVTFGVTNLFDEKQQVRNAAGGTPITYQEDYLDPLGRSVKLSVRKVFF</sequence>
<reference evidence="6" key="1">
    <citation type="submission" date="2020-02" db="EMBL/GenBank/DDBJ databases">
        <authorList>
            <person name="Gao J."/>
            <person name="Sun J."/>
        </authorList>
    </citation>
    <scope>NUCLEOTIDE SEQUENCE</scope>
    <source>
        <strain evidence="6">602-2</strain>
    </source>
</reference>
<organism evidence="6">
    <name type="scientific">Caulobacter sp. 602-2</name>
    <dbReference type="NCBI Taxonomy" id="2710887"/>
    <lineage>
        <taxon>Bacteria</taxon>
        <taxon>Pseudomonadati</taxon>
        <taxon>Pseudomonadota</taxon>
        <taxon>Alphaproteobacteria</taxon>
        <taxon>Caulobacterales</taxon>
        <taxon>Caulobacteraceae</taxon>
        <taxon>Caulobacter</taxon>
    </lineage>
</organism>
<evidence type="ECO:0000256" key="2">
    <source>
        <dbReference type="ARBA" id="ARBA00023136"/>
    </source>
</evidence>
<keyword evidence="2" id="KW-0472">Membrane</keyword>